<accession>A0ABD5PJP0</accession>
<sequence>MVEREQLIEIAVAVTAVFLMIGIMIGIGSMYGGDNGSLSSDGGEMLVGAIVGFIFLLTAVGIGLAYVLNDPDDDLDPDEDADSQSAV</sequence>
<feature type="transmembrane region" description="Helical" evidence="1">
    <location>
        <begin position="45"/>
        <end position="68"/>
    </location>
</feature>
<evidence type="ECO:0000313" key="2">
    <source>
        <dbReference type="EMBL" id="MFC4540637.1"/>
    </source>
</evidence>
<dbReference type="InterPro" id="IPR055895">
    <property type="entry name" value="DUF7472"/>
</dbReference>
<keyword evidence="1" id="KW-1133">Transmembrane helix</keyword>
<keyword evidence="1" id="KW-0812">Transmembrane</keyword>
<keyword evidence="3" id="KW-1185">Reference proteome</keyword>
<comment type="caution">
    <text evidence="2">The sequence shown here is derived from an EMBL/GenBank/DDBJ whole genome shotgun (WGS) entry which is preliminary data.</text>
</comment>
<dbReference type="Pfam" id="PF24284">
    <property type="entry name" value="DUF7472"/>
    <property type="match status" value="1"/>
</dbReference>
<gene>
    <name evidence="2" type="ORF">ACFO5R_01690</name>
</gene>
<reference evidence="2 3" key="1">
    <citation type="journal article" date="2019" name="Int. J. Syst. Evol. Microbiol.">
        <title>The Global Catalogue of Microorganisms (GCM) 10K type strain sequencing project: providing services to taxonomists for standard genome sequencing and annotation.</title>
        <authorList>
            <consortium name="The Broad Institute Genomics Platform"/>
            <consortium name="The Broad Institute Genome Sequencing Center for Infectious Disease"/>
            <person name="Wu L."/>
            <person name="Ma J."/>
        </authorList>
    </citation>
    <scope>NUCLEOTIDE SEQUENCE [LARGE SCALE GENOMIC DNA]</scope>
    <source>
        <strain evidence="2 3">WLHS5</strain>
    </source>
</reference>
<dbReference type="EMBL" id="JBHSFA010000002">
    <property type="protein sequence ID" value="MFC4540637.1"/>
    <property type="molecule type" value="Genomic_DNA"/>
</dbReference>
<feature type="transmembrane region" description="Helical" evidence="1">
    <location>
        <begin position="7"/>
        <end position="33"/>
    </location>
</feature>
<evidence type="ECO:0000256" key="1">
    <source>
        <dbReference type="SAM" id="Phobius"/>
    </source>
</evidence>
<protein>
    <submittedName>
        <fullName evidence="2">Uncharacterized protein</fullName>
    </submittedName>
</protein>
<name>A0ABD5PJP0_9EURY</name>
<keyword evidence="1" id="KW-0472">Membrane</keyword>
<evidence type="ECO:0000313" key="3">
    <source>
        <dbReference type="Proteomes" id="UP001595898"/>
    </source>
</evidence>
<organism evidence="2 3">
    <name type="scientific">Halosolutus amylolyticus</name>
    <dbReference type="NCBI Taxonomy" id="2932267"/>
    <lineage>
        <taxon>Archaea</taxon>
        <taxon>Methanobacteriati</taxon>
        <taxon>Methanobacteriota</taxon>
        <taxon>Stenosarchaea group</taxon>
        <taxon>Halobacteria</taxon>
        <taxon>Halobacteriales</taxon>
        <taxon>Natrialbaceae</taxon>
        <taxon>Halosolutus</taxon>
    </lineage>
</organism>
<dbReference type="Proteomes" id="UP001595898">
    <property type="component" value="Unassembled WGS sequence"/>
</dbReference>
<proteinExistence type="predicted"/>
<dbReference type="RefSeq" id="WP_250138801.1">
    <property type="nucleotide sequence ID" value="NZ_JALIQP010000001.1"/>
</dbReference>
<dbReference type="AlphaFoldDB" id="A0ABD5PJP0"/>